<dbReference type="PROSITE" id="PS51471">
    <property type="entry name" value="FE2OG_OXY"/>
    <property type="match status" value="1"/>
</dbReference>
<dbReference type="GeneID" id="130710961"/>
<dbReference type="RefSeq" id="XP_057416352.1">
    <property type="nucleotide sequence ID" value="XM_057560369.1"/>
</dbReference>
<keyword evidence="1 6" id="KW-0479">Metal-binding</keyword>
<keyword evidence="2 6" id="KW-0408">Iron</keyword>
<dbReference type="OrthoDB" id="288590at2759"/>
<name>I3SQC5_LOTJA</name>
<evidence type="ECO:0000313" key="8">
    <source>
        <dbReference type="EMBL" id="AFK42467.1"/>
    </source>
</evidence>
<dbReference type="PRINTS" id="PR00682">
    <property type="entry name" value="IPNSYNTHASE"/>
</dbReference>
<dbReference type="GO" id="GO:0046872">
    <property type="term" value="F:metal ion binding"/>
    <property type="evidence" value="ECO:0007669"/>
    <property type="project" value="UniProtKB-KW"/>
</dbReference>
<dbReference type="OMA" id="HTHYECF"/>
<dbReference type="InterPro" id="IPR050231">
    <property type="entry name" value="Iron_ascorbate_oxido_reductase"/>
</dbReference>
<protein>
    <recommendedName>
        <fullName evidence="4">2-oxoglutarate-dependent dioxygenase DAO</fullName>
    </recommendedName>
    <alternativeName>
        <fullName evidence="5">Protein DIOXYGENASE FOR AUXIN OXIDATION</fullName>
    </alternativeName>
</protein>
<proteinExistence type="evidence at transcript level"/>
<dbReference type="InterPro" id="IPR027443">
    <property type="entry name" value="IPNS-like_sf"/>
</dbReference>
<evidence type="ECO:0000256" key="3">
    <source>
        <dbReference type="ARBA" id="ARBA00054658"/>
    </source>
</evidence>
<evidence type="ECO:0000256" key="1">
    <source>
        <dbReference type="ARBA" id="ARBA00022723"/>
    </source>
</evidence>
<evidence type="ECO:0000256" key="2">
    <source>
        <dbReference type="ARBA" id="ARBA00023004"/>
    </source>
</evidence>
<dbReference type="EMBL" id="BT142673">
    <property type="protein sequence ID" value="AFK42467.1"/>
    <property type="molecule type" value="mRNA"/>
</dbReference>
<evidence type="ECO:0000256" key="5">
    <source>
        <dbReference type="ARBA" id="ARBA00076740"/>
    </source>
</evidence>
<dbReference type="Pfam" id="PF03171">
    <property type="entry name" value="2OG-FeII_Oxy"/>
    <property type="match status" value="1"/>
</dbReference>
<dbReference type="PANTHER" id="PTHR47990">
    <property type="entry name" value="2-OXOGLUTARATE (2OG) AND FE(II)-DEPENDENT OXYGENASE SUPERFAMILY PROTEIN-RELATED"/>
    <property type="match status" value="1"/>
</dbReference>
<evidence type="ECO:0000259" key="7">
    <source>
        <dbReference type="PROSITE" id="PS51471"/>
    </source>
</evidence>
<dbReference type="AlphaFoldDB" id="I3SQC5"/>
<sequence>MGSESEENIPCLVFSRDQLEEGSEEWKKMSKKVREVCENHGCFLFKFDEIPKVLTEDMFKCLQTLFNLPEETKRKYISPTLFSSYASENPRKQPFSQTFGVDEAHLEDSAQAFTNLMWPQGNQAFCETMKSMSSKMLELSILIQKMILEDYGLPKQYTSDFKDMSTSNLRLIKYKVPKSDDKGVENALGPHTDKSNLTIICSNEVQGLQALTKTNKWIPLNIPKDCFAVFVGDLLKAWTNGRIHAATHRVTMSEDKERYSFGLFSLPKDGIKIEVPPELVDDKIHPLRYRPFTYGDYIQYFLSIDRKENTHALDLFAGV</sequence>
<evidence type="ECO:0000256" key="6">
    <source>
        <dbReference type="RuleBase" id="RU003682"/>
    </source>
</evidence>
<accession>I3SQC5</accession>
<dbReference type="Gene3D" id="2.60.120.330">
    <property type="entry name" value="B-lactam Antibiotic, Isopenicillin N Synthase, Chain"/>
    <property type="match status" value="1"/>
</dbReference>
<keyword evidence="6" id="KW-0560">Oxidoreductase</keyword>
<dbReference type="Pfam" id="PF14226">
    <property type="entry name" value="DIOX_N"/>
    <property type="match status" value="1"/>
</dbReference>
<dbReference type="SUPFAM" id="SSF51197">
    <property type="entry name" value="Clavaminate synthase-like"/>
    <property type="match status" value="1"/>
</dbReference>
<evidence type="ECO:0000256" key="4">
    <source>
        <dbReference type="ARBA" id="ARBA00074102"/>
    </source>
</evidence>
<dbReference type="InterPro" id="IPR005123">
    <property type="entry name" value="Oxoglu/Fe-dep_dioxygenase_dom"/>
</dbReference>
<dbReference type="KEGG" id="lja:130710961"/>
<reference evidence="8" key="1">
    <citation type="submission" date="2012-05" db="EMBL/GenBank/DDBJ databases">
        <authorList>
            <person name="Krishnakumar V."/>
            <person name="Cheung F."/>
            <person name="Xiao Y."/>
            <person name="Chan A."/>
            <person name="Moskal W.A."/>
            <person name="Town C.D."/>
        </authorList>
    </citation>
    <scope>NUCLEOTIDE SEQUENCE</scope>
</reference>
<dbReference type="InterPro" id="IPR026992">
    <property type="entry name" value="DIOX_N"/>
</dbReference>
<dbReference type="InterPro" id="IPR044861">
    <property type="entry name" value="IPNS-like_FE2OG_OXY"/>
</dbReference>
<dbReference type="GO" id="GO:0016491">
    <property type="term" value="F:oxidoreductase activity"/>
    <property type="evidence" value="ECO:0007669"/>
    <property type="project" value="UniProtKB-KW"/>
</dbReference>
<dbReference type="FunFam" id="2.60.120.330:FF:000017">
    <property type="entry name" value="2-oxoglutarate-dependent dioxygenase DAO"/>
    <property type="match status" value="1"/>
</dbReference>
<comment type="function">
    <text evidence="3">2-oxoglutarate-dependent dioxygenase essential for auxin catabolism and maintenance of auxin homeostasis in reproductive organs. Catalyzes the irreversible oxidation of indole-3-acetic acid (IAA) to the biologically inactive 2-oxoindole-3-acetic acid (OxIAA).</text>
</comment>
<comment type="similarity">
    <text evidence="6">Belongs to the iron/ascorbate-dependent oxidoreductase family.</text>
</comment>
<organism evidence="8">
    <name type="scientific">Lotus japonicus</name>
    <name type="common">Lotus corniculatus var. japonicus</name>
    <dbReference type="NCBI Taxonomy" id="34305"/>
    <lineage>
        <taxon>Eukaryota</taxon>
        <taxon>Viridiplantae</taxon>
        <taxon>Streptophyta</taxon>
        <taxon>Embryophyta</taxon>
        <taxon>Tracheophyta</taxon>
        <taxon>Spermatophyta</taxon>
        <taxon>Magnoliopsida</taxon>
        <taxon>eudicotyledons</taxon>
        <taxon>Gunneridae</taxon>
        <taxon>Pentapetalae</taxon>
        <taxon>rosids</taxon>
        <taxon>fabids</taxon>
        <taxon>Fabales</taxon>
        <taxon>Fabaceae</taxon>
        <taxon>Papilionoideae</taxon>
        <taxon>50 kb inversion clade</taxon>
        <taxon>NPAAA clade</taxon>
        <taxon>Hologalegina</taxon>
        <taxon>robinioid clade</taxon>
        <taxon>Loteae</taxon>
        <taxon>Lotus</taxon>
    </lineage>
</organism>
<feature type="domain" description="Fe2OG dioxygenase" evidence="7">
    <location>
        <begin position="164"/>
        <end position="267"/>
    </location>
</feature>